<dbReference type="InterPro" id="IPR018790">
    <property type="entry name" value="DUF2358"/>
</dbReference>
<dbReference type="InParanoid" id="A0A2G5FBN2"/>
<protein>
    <submittedName>
        <fullName evidence="2">Uncharacterized protein</fullName>
    </submittedName>
</protein>
<dbReference type="Gene3D" id="3.20.80.10">
    <property type="entry name" value="Regulatory factor, effector binding domain"/>
    <property type="match status" value="1"/>
</dbReference>
<dbReference type="InterPro" id="IPR006917">
    <property type="entry name" value="SOUL_heme-bd"/>
</dbReference>
<dbReference type="PANTHER" id="PTHR11220:SF50">
    <property type="entry name" value="SOUL HEME-BINDING FAMILY PROTEIN"/>
    <property type="match status" value="1"/>
</dbReference>
<comment type="similarity">
    <text evidence="1">Belongs to the HEBP family.</text>
</comment>
<dbReference type="Proteomes" id="UP000230069">
    <property type="component" value="Unassembled WGS sequence"/>
</dbReference>
<dbReference type="InterPro" id="IPR011256">
    <property type="entry name" value="Reg_factor_effector_dom_sf"/>
</dbReference>
<accession>A0A2G5FBN2</accession>
<dbReference type="PANTHER" id="PTHR11220">
    <property type="entry name" value="HEME-BINDING PROTEIN-RELATED"/>
    <property type="match status" value="1"/>
</dbReference>
<evidence type="ECO:0000256" key="1">
    <source>
        <dbReference type="ARBA" id="ARBA00009817"/>
    </source>
</evidence>
<dbReference type="AlphaFoldDB" id="A0A2G5FBN2"/>
<dbReference type="Pfam" id="PF04832">
    <property type="entry name" value="SOUL"/>
    <property type="match status" value="1"/>
</dbReference>
<evidence type="ECO:0000313" key="3">
    <source>
        <dbReference type="Proteomes" id="UP000230069"/>
    </source>
</evidence>
<evidence type="ECO:0000313" key="2">
    <source>
        <dbReference type="EMBL" id="PIA65431.1"/>
    </source>
</evidence>
<reference evidence="2 3" key="1">
    <citation type="submission" date="2017-09" db="EMBL/GenBank/DDBJ databases">
        <title>WGS assembly of Aquilegia coerulea Goldsmith.</title>
        <authorList>
            <person name="Hodges S."/>
            <person name="Kramer E."/>
            <person name="Nordborg M."/>
            <person name="Tomkins J."/>
            <person name="Borevitz J."/>
            <person name="Derieg N."/>
            <person name="Yan J."/>
            <person name="Mihaltcheva S."/>
            <person name="Hayes R.D."/>
            <person name="Rokhsar D."/>
        </authorList>
    </citation>
    <scope>NUCLEOTIDE SEQUENCE [LARGE SCALE GENOMIC DNA]</scope>
    <source>
        <strain evidence="3">cv. Goldsmith</strain>
    </source>
</reference>
<dbReference type="SUPFAM" id="SSF55136">
    <property type="entry name" value="Probable bacterial effector-binding domain"/>
    <property type="match status" value="1"/>
</dbReference>
<sequence>MISNTLHQKLPLILEDVGVFSMIYDECVMFTDPVACIRFSKGFLTYIEILKLFFESNMQVHYVKQAAPYEFLVRWTTVFIILPWKPELVLTGISIMSINPKTQKCCSQVDRWDSIENNEYYSSEGVWDVLRQLRIYKTPDLKLPKYQILKRTANYEVLLCSKNGDELSTSAGFKASAQNMFGKKLTAQKILTTYINKESPKLKNVPGGIAAVSKFSGKPLEDVICEKAKTLRSALKTNGVKPKEGFLFACYNDPHRTWSFIMRNEVLIWLEDFTLE</sequence>
<proteinExistence type="inferred from homology"/>
<organism evidence="2 3">
    <name type="scientific">Aquilegia coerulea</name>
    <name type="common">Rocky mountain columbine</name>
    <dbReference type="NCBI Taxonomy" id="218851"/>
    <lineage>
        <taxon>Eukaryota</taxon>
        <taxon>Viridiplantae</taxon>
        <taxon>Streptophyta</taxon>
        <taxon>Embryophyta</taxon>
        <taxon>Tracheophyta</taxon>
        <taxon>Spermatophyta</taxon>
        <taxon>Magnoliopsida</taxon>
        <taxon>Ranunculales</taxon>
        <taxon>Ranunculaceae</taxon>
        <taxon>Thalictroideae</taxon>
        <taxon>Aquilegia</taxon>
    </lineage>
</organism>
<dbReference type="STRING" id="218851.A0A2G5FBN2"/>
<gene>
    <name evidence="2" type="ORF">AQUCO_00100728v1</name>
</gene>
<dbReference type="EMBL" id="KZ305018">
    <property type="protein sequence ID" value="PIA65431.1"/>
    <property type="molecule type" value="Genomic_DNA"/>
</dbReference>
<dbReference type="OrthoDB" id="44820at2759"/>
<dbReference type="Pfam" id="PF10184">
    <property type="entry name" value="DUF2358"/>
    <property type="match status" value="1"/>
</dbReference>
<keyword evidence="3" id="KW-1185">Reference proteome</keyword>
<name>A0A2G5FBN2_AQUCA</name>